<keyword evidence="1 6" id="KW-0963">Cytoplasm</keyword>
<dbReference type="InterPro" id="IPR035996">
    <property type="entry name" value="4pyrrol_Methylase_sf"/>
</dbReference>
<keyword evidence="5 6" id="KW-0949">S-adenosyl-L-methionine</keyword>
<dbReference type="NCBIfam" id="TIGR00096">
    <property type="entry name" value="16S rRNA (cytidine(1402)-2'-O)-methyltransferase"/>
    <property type="match status" value="1"/>
</dbReference>
<dbReference type="InterPro" id="IPR000878">
    <property type="entry name" value="4pyrrol_Mease"/>
</dbReference>
<feature type="domain" description="Tetrapyrrole methylase" evidence="7">
    <location>
        <begin position="22"/>
        <end position="222"/>
    </location>
</feature>
<comment type="function">
    <text evidence="6">Catalyzes the 2'-O-methylation of the ribose of cytidine 1402 (C1402) in 16S rRNA.</text>
</comment>
<dbReference type="PIRSF" id="PIRSF005917">
    <property type="entry name" value="MTase_YraL"/>
    <property type="match status" value="1"/>
</dbReference>
<reference evidence="9" key="2">
    <citation type="submission" date="2023-01" db="EMBL/GenBank/DDBJ databases">
        <title>Draft genome sequence of Maritalea porphyrae strain NBRC 107169.</title>
        <authorList>
            <person name="Sun Q."/>
            <person name="Mori K."/>
        </authorList>
    </citation>
    <scope>NUCLEOTIDE SEQUENCE</scope>
    <source>
        <strain evidence="9">NBRC 107169</strain>
    </source>
</reference>
<comment type="subcellular location">
    <subcellularLocation>
        <location evidence="6">Cytoplasm</location>
    </subcellularLocation>
</comment>
<evidence type="ECO:0000256" key="4">
    <source>
        <dbReference type="ARBA" id="ARBA00022679"/>
    </source>
</evidence>
<evidence type="ECO:0000259" key="7">
    <source>
        <dbReference type="Pfam" id="PF00590"/>
    </source>
</evidence>
<dbReference type="RefSeq" id="WP_284362683.1">
    <property type="nucleotide sequence ID" value="NZ_BSNI01000002.1"/>
</dbReference>
<dbReference type="CDD" id="cd11648">
    <property type="entry name" value="RsmI"/>
    <property type="match status" value="1"/>
</dbReference>
<evidence type="ECO:0000256" key="3">
    <source>
        <dbReference type="ARBA" id="ARBA00022603"/>
    </source>
</evidence>
<name>A0ABQ5USG5_9HYPH</name>
<dbReference type="HAMAP" id="MF_01877">
    <property type="entry name" value="16SrRNA_methyltr_I"/>
    <property type="match status" value="1"/>
</dbReference>
<keyword evidence="2 6" id="KW-0698">rRNA processing</keyword>
<dbReference type="Proteomes" id="UP001161405">
    <property type="component" value="Unassembled WGS sequence"/>
</dbReference>
<evidence type="ECO:0000259" key="8">
    <source>
        <dbReference type="Pfam" id="PF23016"/>
    </source>
</evidence>
<gene>
    <name evidence="6 9" type="primary">rsmI</name>
    <name evidence="9" type="ORF">GCM10007879_11460</name>
</gene>
<dbReference type="Gene3D" id="3.40.1010.10">
    <property type="entry name" value="Cobalt-precorrin-4 Transmethylase, Domain 1"/>
    <property type="match status" value="1"/>
</dbReference>
<dbReference type="EMBL" id="BSNI01000002">
    <property type="protein sequence ID" value="GLQ16897.1"/>
    <property type="molecule type" value="Genomic_DNA"/>
</dbReference>
<dbReference type="SUPFAM" id="SSF53790">
    <property type="entry name" value="Tetrapyrrole methylase"/>
    <property type="match status" value="1"/>
</dbReference>
<evidence type="ECO:0000313" key="9">
    <source>
        <dbReference type="EMBL" id="GLQ16897.1"/>
    </source>
</evidence>
<dbReference type="InterPro" id="IPR053910">
    <property type="entry name" value="RsmI_HTH"/>
</dbReference>
<sequence length="294" mass="31628">MAEQQFIISGHAFTCPKLAPALYLVSTPIGNLKDISIRALETLAGSDLVLCEDTRTSAKLLNAYGIKTQKASLHEHNETAQAQNIVDEVIAGKAICLISDAGTPLISDPGFPLVRVAAEKDIPIIAIPGASAVLSALAVSGLPTDSFCFYGFLPPKQQARLSRLDELKDQTATLVFYESPKRTAATLSAVAEVFGATRQIVVARELTKRFETLYRGTAGELATQFEGENVKGEVVILSAGADKTAAIDPGEWRDALRELMDELPLRGAVDKIAADFGLKRKQVYQTALELKNED</sequence>
<keyword evidence="3 6" id="KW-0489">Methyltransferase</keyword>
<protein>
    <recommendedName>
        <fullName evidence="6">Ribosomal RNA small subunit methyltransferase I</fullName>
        <ecNumber evidence="6">2.1.1.198</ecNumber>
    </recommendedName>
    <alternativeName>
        <fullName evidence="6">16S rRNA 2'-O-ribose C1402 methyltransferase</fullName>
    </alternativeName>
    <alternativeName>
        <fullName evidence="6">rRNA (cytidine-2'-O-)-methyltransferase RsmI</fullName>
    </alternativeName>
</protein>
<reference evidence="9" key="1">
    <citation type="journal article" date="2014" name="Int. J. Syst. Evol. Microbiol.">
        <title>Complete genome of a new Firmicutes species belonging to the dominant human colonic microbiota ('Ruminococcus bicirculans') reveals two chromosomes and a selective capacity to utilize plant glucans.</title>
        <authorList>
            <consortium name="NISC Comparative Sequencing Program"/>
            <person name="Wegmann U."/>
            <person name="Louis P."/>
            <person name="Goesmann A."/>
            <person name="Henrissat B."/>
            <person name="Duncan S.H."/>
            <person name="Flint H.J."/>
        </authorList>
    </citation>
    <scope>NUCLEOTIDE SEQUENCE</scope>
    <source>
        <strain evidence="9">NBRC 107169</strain>
    </source>
</reference>
<dbReference type="PANTHER" id="PTHR46111">
    <property type="entry name" value="RIBOSOMAL RNA SMALL SUBUNIT METHYLTRANSFERASE I"/>
    <property type="match status" value="1"/>
</dbReference>
<dbReference type="EC" id="2.1.1.198" evidence="6"/>
<organism evidence="9 10">
    <name type="scientific">Maritalea porphyrae</name>
    <dbReference type="NCBI Taxonomy" id="880732"/>
    <lineage>
        <taxon>Bacteria</taxon>
        <taxon>Pseudomonadati</taxon>
        <taxon>Pseudomonadota</taxon>
        <taxon>Alphaproteobacteria</taxon>
        <taxon>Hyphomicrobiales</taxon>
        <taxon>Devosiaceae</taxon>
        <taxon>Maritalea</taxon>
    </lineage>
</organism>
<dbReference type="InterPro" id="IPR018063">
    <property type="entry name" value="SAM_MeTrfase_RsmI_CS"/>
</dbReference>
<dbReference type="GO" id="GO:0032259">
    <property type="term" value="P:methylation"/>
    <property type="evidence" value="ECO:0007669"/>
    <property type="project" value="UniProtKB-KW"/>
</dbReference>
<comment type="similarity">
    <text evidence="6">Belongs to the methyltransferase superfamily. RsmI family.</text>
</comment>
<dbReference type="InterPro" id="IPR014777">
    <property type="entry name" value="4pyrrole_Mease_sub1"/>
</dbReference>
<keyword evidence="10" id="KW-1185">Reference proteome</keyword>
<evidence type="ECO:0000256" key="1">
    <source>
        <dbReference type="ARBA" id="ARBA00022490"/>
    </source>
</evidence>
<evidence type="ECO:0000313" key="10">
    <source>
        <dbReference type="Proteomes" id="UP001161405"/>
    </source>
</evidence>
<comment type="caution">
    <text evidence="9">The sequence shown here is derived from an EMBL/GenBank/DDBJ whole genome shotgun (WGS) entry which is preliminary data.</text>
</comment>
<dbReference type="Pfam" id="PF00590">
    <property type="entry name" value="TP_methylase"/>
    <property type="match status" value="1"/>
</dbReference>
<proteinExistence type="inferred from homology"/>
<evidence type="ECO:0000256" key="5">
    <source>
        <dbReference type="ARBA" id="ARBA00022691"/>
    </source>
</evidence>
<dbReference type="PANTHER" id="PTHR46111:SF1">
    <property type="entry name" value="RIBOSOMAL RNA SMALL SUBUNIT METHYLTRANSFERASE I"/>
    <property type="match status" value="1"/>
</dbReference>
<keyword evidence="4 6" id="KW-0808">Transferase</keyword>
<comment type="catalytic activity">
    <reaction evidence="6">
        <text>cytidine(1402) in 16S rRNA + S-adenosyl-L-methionine = 2'-O-methylcytidine(1402) in 16S rRNA + S-adenosyl-L-homocysteine + H(+)</text>
        <dbReference type="Rhea" id="RHEA:42924"/>
        <dbReference type="Rhea" id="RHEA-COMP:10285"/>
        <dbReference type="Rhea" id="RHEA-COMP:10286"/>
        <dbReference type="ChEBI" id="CHEBI:15378"/>
        <dbReference type="ChEBI" id="CHEBI:57856"/>
        <dbReference type="ChEBI" id="CHEBI:59789"/>
        <dbReference type="ChEBI" id="CHEBI:74495"/>
        <dbReference type="ChEBI" id="CHEBI:82748"/>
        <dbReference type="EC" id="2.1.1.198"/>
    </reaction>
</comment>
<dbReference type="Gene3D" id="3.30.950.10">
    <property type="entry name" value="Methyltransferase, Cobalt-precorrin-4 Transmethylase, Domain 2"/>
    <property type="match status" value="1"/>
</dbReference>
<evidence type="ECO:0000256" key="2">
    <source>
        <dbReference type="ARBA" id="ARBA00022552"/>
    </source>
</evidence>
<dbReference type="GO" id="GO:0008168">
    <property type="term" value="F:methyltransferase activity"/>
    <property type="evidence" value="ECO:0007669"/>
    <property type="project" value="UniProtKB-KW"/>
</dbReference>
<dbReference type="InterPro" id="IPR014776">
    <property type="entry name" value="4pyrrole_Mease_sub2"/>
</dbReference>
<dbReference type="Pfam" id="PF23016">
    <property type="entry name" value="RsmI_C"/>
    <property type="match status" value="1"/>
</dbReference>
<evidence type="ECO:0000256" key="6">
    <source>
        <dbReference type="HAMAP-Rule" id="MF_01877"/>
    </source>
</evidence>
<feature type="domain" description="RsmI HTH" evidence="8">
    <location>
        <begin position="248"/>
        <end position="291"/>
    </location>
</feature>
<accession>A0ABQ5USG5</accession>
<dbReference type="PROSITE" id="PS01296">
    <property type="entry name" value="RSMI"/>
    <property type="match status" value="1"/>
</dbReference>
<dbReference type="InterPro" id="IPR008189">
    <property type="entry name" value="rRNA_ssu_MeTfrase_I"/>
</dbReference>